<organism evidence="1 2">
    <name type="scientific">Lactuca virosa</name>
    <dbReference type="NCBI Taxonomy" id="75947"/>
    <lineage>
        <taxon>Eukaryota</taxon>
        <taxon>Viridiplantae</taxon>
        <taxon>Streptophyta</taxon>
        <taxon>Embryophyta</taxon>
        <taxon>Tracheophyta</taxon>
        <taxon>Spermatophyta</taxon>
        <taxon>Magnoliopsida</taxon>
        <taxon>eudicotyledons</taxon>
        <taxon>Gunneridae</taxon>
        <taxon>Pentapetalae</taxon>
        <taxon>asterids</taxon>
        <taxon>campanulids</taxon>
        <taxon>Asterales</taxon>
        <taxon>Asteraceae</taxon>
        <taxon>Cichorioideae</taxon>
        <taxon>Cichorieae</taxon>
        <taxon>Lactucinae</taxon>
        <taxon>Lactuca</taxon>
    </lineage>
</organism>
<dbReference type="AlphaFoldDB" id="A0AAU9MRG3"/>
<dbReference type="Proteomes" id="UP001157418">
    <property type="component" value="Unassembled WGS sequence"/>
</dbReference>
<proteinExistence type="predicted"/>
<evidence type="ECO:0000313" key="1">
    <source>
        <dbReference type="EMBL" id="CAH1430449.1"/>
    </source>
</evidence>
<comment type="caution">
    <text evidence="1">The sequence shown here is derived from an EMBL/GenBank/DDBJ whole genome shotgun (WGS) entry which is preliminary data.</text>
</comment>
<name>A0AAU9MRG3_9ASTR</name>
<gene>
    <name evidence="1" type="ORF">LVIROSA_LOCUS17224</name>
</gene>
<reference evidence="1 2" key="1">
    <citation type="submission" date="2022-01" db="EMBL/GenBank/DDBJ databases">
        <authorList>
            <person name="Xiong W."/>
            <person name="Schranz E."/>
        </authorList>
    </citation>
    <scope>NUCLEOTIDE SEQUENCE [LARGE SCALE GENOMIC DNA]</scope>
</reference>
<sequence>MIDNEIFSIISQAAVVTNVMNIDNDVELNKILEDGIGDEDDEEASFDNNVELPSTFTNMEGTNLTIDENWIMTQSTSKNDFMRELEKDSIKDKEDLVRAIKVLD</sequence>
<evidence type="ECO:0000313" key="2">
    <source>
        <dbReference type="Proteomes" id="UP001157418"/>
    </source>
</evidence>
<keyword evidence="2" id="KW-1185">Reference proteome</keyword>
<dbReference type="EMBL" id="CAKMRJ010003334">
    <property type="protein sequence ID" value="CAH1430449.1"/>
    <property type="molecule type" value="Genomic_DNA"/>
</dbReference>
<accession>A0AAU9MRG3</accession>
<protein>
    <submittedName>
        <fullName evidence="1">Uncharacterized protein</fullName>
    </submittedName>
</protein>